<dbReference type="InterPro" id="IPR033140">
    <property type="entry name" value="Lipase_GDXG_put_SER_AS"/>
</dbReference>
<comment type="similarity">
    <text evidence="1">Belongs to the 'GDXG' lipolytic enzyme family.</text>
</comment>
<keyword evidence="6" id="KW-1185">Reference proteome</keyword>
<evidence type="ECO:0000313" key="6">
    <source>
        <dbReference type="Proteomes" id="UP001151699"/>
    </source>
</evidence>
<feature type="domain" description="Alpha/beta hydrolase fold-3" evidence="4">
    <location>
        <begin position="141"/>
        <end position="362"/>
    </location>
</feature>
<dbReference type="InterPro" id="IPR013094">
    <property type="entry name" value="AB_hydrolase_3"/>
</dbReference>
<organism evidence="5 6">
    <name type="scientific">Pseudolycoriella hygida</name>
    <dbReference type="NCBI Taxonomy" id="35572"/>
    <lineage>
        <taxon>Eukaryota</taxon>
        <taxon>Metazoa</taxon>
        <taxon>Ecdysozoa</taxon>
        <taxon>Arthropoda</taxon>
        <taxon>Hexapoda</taxon>
        <taxon>Insecta</taxon>
        <taxon>Pterygota</taxon>
        <taxon>Neoptera</taxon>
        <taxon>Endopterygota</taxon>
        <taxon>Diptera</taxon>
        <taxon>Nematocera</taxon>
        <taxon>Sciaroidea</taxon>
        <taxon>Sciaridae</taxon>
        <taxon>Pseudolycoriella</taxon>
    </lineage>
</organism>
<evidence type="ECO:0000259" key="4">
    <source>
        <dbReference type="Pfam" id="PF07859"/>
    </source>
</evidence>
<feature type="active site" evidence="3">
    <location>
        <position position="222"/>
    </location>
</feature>
<dbReference type="Gene3D" id="3.40.50.1820">
    <property type="entry name" value="alpha/beta hydrolase"/>
    <property type="match status" value="1"/>
</dbReference>
<dbReference type="Proteomes" id="UP001151699">
    <property type="component" value="Unassembled WGS sequence"/>
</dbReference>
<dbReference type="Pfam" id="PF07859">
    <property type="entry name" value="Abhydrolase_3"/>
    <property type="match status" value="1"/>
</dbReference>
<dbReference type="PROSITE" id="PS01174">
    <property type="entry name" value="LIPASE_GDXG_SER"/>
    <property type="match status" value="1"/>
</dbReference>
<proteinExistence type="inferred from homology"/>
<dbReference type="EMBL" id="WJQU01003129">
    <property type="protein sequence ID" value="KAJ6627577.1"/>
    <property type="molecule type" value="Genomic_DNA"/>
</dbReference>
<dbReference type="SUPFAM" id="SSF53474">
    <property type="entry name" value="alpha/beta-Hydrolases"/>
    <property type="match status" value="1"/>
</dbReference>
<dbReference type="PANTHER" id="PTHR48081">
    <property type="entry name" value="AB HYDROLASE SUPERFAMILY PROTEIN C4A8.06C"/>
    <property type="match status" value="1"/>
</dbReference>
<keyword evidence="2" id="KW-0378">Hydrolase</keyword>
<dbReference type="OrthoDB" id="408631at2759"/>
<dbReference type="InterPro" id="IPR029058">
    <property type="entry name" value="AB_hydrolase_fold"/>
</dbReference>
<evidence type="ECO:0000256" key="1">
    <source>
        <dbReference type="ARBA" id="ARBA00010515"/>
    </source>
</evidence>
<accession>A0A9Q0MIT4</accession>
<evidence type="ECO:0000256" key="3">
    <source>
        <dbReference type="PROSITE-ProRule" id="PRU10038"/>
    </source>
</evidence>
<dbReference type="AlphaFoldDB" id="A0A9Q0MIT4"/>
<evidence type="ECO:0000256" key="2">
    <source>
        <dbReference type="ARBA" id="ARBA00022801"/>
    </source>
</evidence>
<sequence>MEFKGFDENNHHVQKLQIDFVSALGDYFETIVMCFTYVYRIEHNVLSHPSNLSSSHLVLIHTRNLLHIIPISVRRSIVKRVTSIPLWLSRFFLNIATSPIGDEWKWIHKIEQSTWKGVWIAPDIKNSKQAEDAALNNDLTILYTHGGGYCMGHPLMYMETFQFIIDQLRKEHNIRASILSLDYSLSPEHVWPKARDEAMDAYRYLVKTIGIPPSKIIFAGDSAGGNLAATMLLTIKGQASGDQEYLSLPAGVALLSPWIDLTINQPSFAQYRNDILSRTQVAKFVPYYIPNYDKLDEESRISMIKNPLISPLYGDFTGACPIFLAYGDKELLRTSIENMKSNLERDGCNVTTLKGEDALHIWLVSRLMSLSRQIFEKDCKTLINWMASICK</sequence>
<dbReference type="GO" id="GO:0016787">
    <property type="term" value="F:hydrolase activity"/>
    <property type="evidence" value="ECO:0007669"/>
    <property type="project" value="UniProtKB-KW"/>
</dbReference>
<evidence type="ECO:0000313" key="5">
    <source>
        <dbReference type="EMBL" id="KAJ6627577.1"/>
    </source>
</evidence>
<comment type="caution">
    <text evidence="5">The sequence shown here is derived from an EMBL/GenBank/DDBJ whole genome shotgun (WGS) entry which is preliminary data.</text>
</comment>
<dbReference type="InterPro" id="IPR050300">
    <property type="entry name" value="GDXG_lipolytic_enzyme"/>
</dbReference>
<protein>
    <submittedName>
        <fullName evidence="5">Acetyl-hydrolase</fullName>
    </submittedName>
</protein>
<reference evidence="5" key="1">
    <citation type="submission" date="2022-07" db="EMBL/GenBank/DDBJ databases">
        <authorList>
            <person name="Trinca V."/>
            <person name="Uliana J.V.C."/>
            <person name="Torres T.T."/>
            <person name="Ward R.J."/>
            <person name="Monesi N."/>
        </authorList>
    </citation>
    <scope>NUCLEOTIDE SEQUENCE</scope>
    <source>
        <strain evidence="5">HSMRA1968</strain>
        <tissue evidence="5">Whole embryos</tissue>
    </source>
</reference>
<name>A0A9Q0MIT4_9DIPT</name>
<gene>
    <name evidence="5" type="primary">bah</name>
    <name evidence="5" type="ORF">Bhyg_16257</name>
</gene>
<dbReference type="PANTHER" id="PTHR48081:SF8">
    <property type="entry name" value="ALPHA_BETA HYDROLASE FOLD-3 DOMAIN-CONTAINING PROTEIN-RELATED"/>
    <property type="match status" value="1"/>
</dbReference>